<feature type="region of interest" description="Disordered" evidence="1">
    <location>
        <begin position="120"/>
        <end position="155"/>
    </location>
</feature>
<protein>
    <submittedName>
        <fullName evidence="2">Uncharacterized protein</fullName>
    </submittedName>
</protein>
<dbReference type="Proteomes" id="UP000729357">
    <property type="component" value="Unassembled WGS sequence"/>
</dbReference>
<reference evidence="2" key="2">
    <citation type="submission" date="2021-08" db="EMBL/GenBank/DDBJ databases">
        <authorList>
            <person name="Gostincar C."/>
            <person name="Sun X."/>
            <person name="Song Z."/>
            <person name="Gunde-Cimerman N."/>
        </authorList>
    </citation>
    <scope>NUCLEOTIDE SEQUENCE</scope>
    <source>
        <strain evidence="2">EXF-9298</strain>
    </source>
</reference>
<keyword evidence="3" id="KW-1185">Reference proteome</keyword>
<evidence type="ECO:0000313" key="3">
    <source>
        <dbReference type="Proteomes" id="UP000729357"/>
    </source>
</evidence>
<organism evidence="2 3">
    <name type="scientific">Aureobasidium melanogenum</name>
    <name type="common">Aureobasidium pullulans var. melanogenum</name>
    <dbReference type="NCBI Taxonomy" id="46634"/>
    <lineage>
        <taxon>Eukaryota</taxon>
        <taxon>Fungi</taxon>
        <taxon>Dikarya</taxon>
        <taxon>Ascomycota</taxon>
        <taxon>Pezizomycotina</taxon>
        <taxon>Dothideomycetes</taxon>
        <taxon>Dothideomycetidae</taxon>
        <taxon>Dothideales</taxon>
        <taxon>Saccotheciaceae</taxon>
        <taxon>Aureobasidium</taxon>
    </lineage>
</organism>
<evidence type="ECO:0000256" key="1">
    <source>
        <dbReference type="SAM" id="MobiDB-lite"/>
    </source>
</evidence>
<name>A0A9P8K032_AURME</name>
<feature type="compositionally biased region" description="Acidic residues" evidence="1">
    <location>
        <begin position="123"/>
        <end position="135"/>
    </location>
</feature>
<reference evidence="2" key="1">
    <citation type="journal article" date="2021" name="J Fungi (Basel)">
        <title>Virulence traits and population genomics of the black yeast Aureobasidium melanogenum.</title>
        <authorList>
            <person name="Cernosa A."/>
            <person name="Sun X."/>
            <person name="Gostincar C."/>
            <person name="Fang C."/>
            <person name="Gunde-Cimerman N."/>
            <person name="Song Z."/>
        </authorList>
    </citation>
    <scope>NUCLEOTIDE SEQUENCE</scope>
    <source>
        <strain evidence="2">EXF-9298</strain>
    </source>
</reference>
<proteinExistence type="predicted"/>
<dbReference type="AlphaFoldDB" id="A0A9P8K032"/>
<dbReference type="EMBL" id="JAHFXS010000250">
    <property type="protein sequence ID" value="KAG9987131.1"/>
    <property type="molecule type" value="Genomic_DNA"/>
</dbReference>
<sequence>MRTELVETLFNDDELFLAEKEARSLLKEPMMPCYYRIHCLVLLAQCLKDWHQAKYYQDCAEQIWHRMRLLSPAERSRADDNSVMDEFRTMLDELEEDMVADKPKNADYAECLDGVAVHRLEPAEEEEELEEDVEMTEQKEGESQSADQEEIQKAE</sequence>
<evidence type="ECO:0000313" key="2">
    <source>
        <dbReference type="EMBL" id="KAG9987131.1"/>
    </source>
</evidence>
<gene>
    <name evidence="2" type="ORF">KCU98_g3563</name>
</gene>
<accession>A0A9P8K032</accession>
<feature type="non-terminal residue" evidence="2">
    <location>
        <position position="1"/>
    </location>
</feature>
<comment type="caution">
    <text evidence="2">The sequence shown here is derived from an EMBL/GenBank/DDBJ whole genome shotgun (WGS) entry which is preliminary data.</text>
</comment>